<dbReference type="Pfam" id="PF00400">
    <property type="entry name" value="WD40"/>
    <property type="match status" value="2"/>
</dbReference>
<dbReference type="InterPro" id="IPR001680">
    <property type="entry name" value="WD40_rpt"/>
</dbReference>
<dbReference type="SMART" id="SM00320">
    <property type="entry name" value="WD40"/>
    <property type="match status" value="2"/>
</dbReference>
<keyword evidence="4" id="KW-0813">Transport</keyword>
<dbReference type="InterPro" id="IPR007194">
    <property type="entry name" value="TRAPP_component"/>
</dbReference>
<evidence type="ECO:0000256" key="1">
    <source>
        <dbReference type="ARBA" id="ARBA00004240"/>
    </source>
</evidence>
<name>A0A0G2EMZ8_9PEZI</name>
<dbReference type="AlphaFoldDB" id="A0A0G2EMZ8"/>
<feature type="repeat" description="WD" evidence="8">
    <location>
        <begin position="119"/>
        <end position="160"/>
    </location>
</feature>
<dbReference type="GO" id="GO:1990072">
    <property type="term" value="C:TRAPPIII protein complex"/>
    <property type="evidence" value="ECO:0007669"/>
    <property type="project" value="TreeGrafter"/>
</dbReference>
<dbReference type="PROSITE" id="PS50082">
    <property type="entry name" value="WD_REPEATS_2"/>
    <property type="match status" value="1"/>
</dbReference>
<reference evidence="9 10" key="1">
    <citation type="submission" date="2015-03" db="EMBL/GenBank/DDBJ databases">
        <authorList>
            <person name="Morales-Cruz A."/>
            <person name="Amrine K.C."/>
            <person name="Cantu D."/>
        </authorList>
    </citation>
    <scope>NUCLEOTIDE SEQUENCE [LARGE SCALE GENOMIC DNA]</scope>
    <source>
        <strain evidence="9">DS831</strain>
    </source>
</reference>
<dbReference type="InterPro" id="IPR015943">
    <property type="entry name" value="WD40/YVTN_repeat-like_dom_sf"/>
</dbReference>
<dbReference type="SUPFAM" id="SSF50978">
    <property type="entry name" value="WD40 repeat-like"/>
    <property type="match status" value="1"/>
</dbReference>
<dbReference type="GO" id="GO:1990071">
    <property type="term" value="C:TRAPPII protein complex"/>
    <property type="evidence" value="ECO:0007669"/>
    <property type="project" value="TreeGrafter"/>
</dbReference>
<dbReference type="InterPro" id="IPR016696">
    <property type="entry name" value="TRAPP-I_su5"/>
</dbReference>
<evidence type="ECO:0000256" key="4">
    <source>
        <dbReference type="ARBA" id="ARBA00022448"/>
    </source>
</evidence>
<comment type="subcellular location">
    <subcellularLocation>
        <location evidence="1">Endoplasmic reticulum</location>
    </subcellularLocation>
    <subcellularLocation>
        <location evidence="2">Golgi apparatus</location>
    </subcellularLocation>
</comment>
<keyword evidence="5" id="KW-0256">Endoplasmic reticulum</keyword>
<keyword evidence="8" id="KW-0853">WD repeat</keyword>
<dbReference type="Gene3D" id="3.30.1380.20">
    <property type="entry name" value="Trafficking protein particle complex subunit 3"/>
    <property type="match status" value="1"/>
</dbReference>
<evidence type="ECO:0000256" key="7">
    <source>
        <dbReference type="ARBA" id="ARBA00023034"/>
    </source>
</evidence>
<dbReference type="Pfam" id="PF04051">
    <property type="entry name" value="TRAPP"/>
    <property type="match status" value="1"/>
</dbReference>
<proteinExistence type="inferred from homology"/>
<protein>
    <submittedName>
        <fullName evidence="9">Putative wd repeat protein</fullName>
    </submittedName>
</protein>
<organism evidence="9 10">
    <name type="scientific">Diplodia seriata</name>
    <dbReference type="NCBI Taxonomy" id="420778"/>
    <lineage>
        <taxon>Eukaryota</taxon>
        <taxon>Fungi</taxon>
        <taxon>Dikarya</taxon>
        <taxon>Ascomycota</taxon>
        <taxon>Pezizomycotina</taxon>
        <taxon>Dothideomycetes</taxon>
        <taxon>Dothideomycetes incertae sedis</taxon>
        <taxon>Botryosphaeriales</taxon>
        <taxon>Botryosphaeriaceae</taxon>
        <taxon>Diplodia</taxon>
    </lineage>
</organism>
<comment type="caution">
    <text evidence="9">The sequence shown here is derived from an EMBL/GenBank/DDBJ whole genome shotgun (WGS) entry which is preliminary data.</text>
</comment>
<evidence type="ECO:0000256" key="6">
    <source>
        <dbReference type="ARBA" id="ARBA00022892"/>
    </source>
</evidence>
<dbReference type="GO" id="GO:0006888">
    <property type="term" value="P:endoplasmic reticulum to Golgi vesicle-mediated transport"/>
    <property type="evidence" value="ECO:0007669"/>
    <property type="project" value="TreeGrafter"/>
</dbReference>
<dbReference type="SUPFAM" id="SSF111126">
    <property type="entry name" value="Ligand-binding domain in the NO signalling and Golgi transport"/>
    <property type="match status" value="1"/>
</dbReference>
<dbReference type="PANTHER" id="PTHR20902:SF0">
    <property type="entry name" value="TRAFFICKING PROTEIN PARTICLE COMPLEX SUBUNIT 5"/>
    <property type="match status" value="1"/>
</dbReference>
<gene>
    <name evidence="9" type="ORF">UCDDS831_g02926</name>
</gene>
<reference evidence="9 10" key="2">
    <citation type="submission" date="2015-05" db="EMBL/GenBank/DDBJ databases">
        <title>Distinctive expansion of gene families associated with plant cell wall degradation and secondary metabolism in the genomes of grapevine trunk pathogens.</title>
        <authorList>
            <person name="Lawrence D.P."/>
            <person name="Travadon R."/>
            <person name="Rolshausen P.E."/>
            <person name="Baumgartner K."/>
        </authorList>
    </citation>
    <scope>NUCLEOTIDE SEQUENCE [LARGE SCALE GENOMIC DNA]</scope>
    <source>
        <strain evidence="9">DS831</strain>
    </source>
</reference>
<dbReference type="PANTHER" id="PTHR20902">
    <property type="entry name" value="41-2 PROTEIN ANTIGEN-RELATED"/>
    <property type="match status" value="1"/>
</dbReference>
<dbReference type="GO" id="GO:1990070">
    <property type="term" value="C:TRAPPI protein complex"/>
    <property type="evidence" value="ECO:0007669"/>
    <property type="project" value="TreeGrafter"/>
</dbReference>
<keyword evidence="7" id="KW-0333">Golgi apparatus</keyword>
<dbReference type="EMBL" id="LAQI01000066">
    <property type="protein sequence ID" value="KKY23506.1"/>
    <property type="molecule type" value="Genomic_DNA"/>
</dbReference>
<evidence type="ECO:0000256" key="8">
    <source>
        <dbReference type="PROSITE-ProRule" id="PRU00221"/>
    </source>
</evidence>
<accession>A0A0G2EMZ8</accession>
<dbReference type="GO" id="GO:0005783">
    <property type="term" value="C:endoplasmic reticulum"/>
    <property type="evidence" value="ECO:0007669"/>
    <property type="project" value="UniProtKB-SubCell"/>
</dbReference>
<keyword evidence="6" id="KW-0931">ER-Golgi transport</keyword>
<comment type="similarity">
    <text evidence="3">Belongs to the TRAPP small subunits family. BET3 subfamily.</text>
</comment>
<evidence type="ECO:0000256" key="3">
    <source>
        <dbReference type="ARBA" id="ARBA00006218"/>
    </source>
</evidence>
<dbReference type="Gene3D" id="2.130.10.10">
    <property type="entry name" value="YVTN repeat-like/Quinoprotein amine dehydrogenase"/>
    <property type="match status" value="1"/>
</dbReference>
<evidence type="ECO:0000256" key="2">
    <source>
        <dbReference type="ARBA" id="ARBA00004555"/>
    </source>
</evidence>
<evidence type="ECO:0000256" key="5">
    <source>
        <dbReference type="ARBA" id="ARBA00022824"/>
    </source>
</evidence>
<dbReference type="PROSITE" id="PS50294">
    <property type="entry name" value="WD_REPEATS_REGION"/>
    <property type="match status" value="1"/>
</dbReference>
<evidence type="ECO:0000313" key="9">
    <source>
        <dbReference type="EMBL" id="KKY23506.1"/>
    </source>
</evidence>
<sequence>MAAGATPTSGGAPQTQKVSEIVAGFRPTRCFRAESKETSVTSLDFDDSGELAIVARDDDTLQIYNCKEGKHAKELKSQKYGVHLARFTHHAQSIIYASTKVDDGIRYLSTHDNSYIRYFKGHTDTVTCLALNPSNDTFVSCSQDNTVRLWSLNSPNTQGMLKLHAPWLAAYDPSASVIAIASPPTQTILLYDVRNFDKPPFATFDLHEMEQQYTPGAQQRSITSGLRYPSNRKTIYDRNLGRSKNAELSRAAFAYLFVEMITYAQRKVTGVADLEKRLNSQGYPLGLKLLDLLSARSPVAGALTANLNPTRPTRVLALLQFITTTLWKHLFNRPADALERSAQAATDYMITDNAPLVVEYVSTPREMSSLNVAAFVAGVVEGVCDGAGFPTKGVTAHWVDDGAGNAGQAAGPPDGEVGGTREMWPSKTIFLIKFDERVIEREEILEPPK</sequence>
<dbReference type="InterPro" id="IPR036322">
    <property type="entry name" value="WD40_repeat_dom_sf"/>
</dbReference>
<dbReference type="Proteomes" id="UP000034182">
    <property type="component" value="Unassembled WGS sequence"/>
</dbReference>
<dbReference type="CDD" id="cd14943">
    <property type="entry name" value="TRAPPC5_Trs31"/>
    <property type="match status" value="1"/>
</dbReference>
<dbReference type="InterPro" id="IPR024096">
    <property type="entry name" value="NO_sig/Golgi_transp_ligand-bd"/>
</dbReference>
<evidence type="ECO:0000313" key="10">
    <source>
        <dbReference type="Proteomes" id="UP000034182"/>
    </source>
</evidence>